<sequence length="213" mass="24110">MQRAVHLVLATILGVFLYSPLRSIQGSDLVLQVIVFPFLTLSGLFMWKGHVIRTRLRQLDLTGDTFPQKLFFLVALSFVFGAGHHIDHVIRGNHVGWPVIPDINAFTFSLLVYPFLGLGLYLGWRERAGVRYWAVFFLATSVLVIQQHFGPYPNEPPSHVIGPYESRLLGLVAFGWLVVFTLFIVAALLYSVVVWYRQRDSHSERTQVDSGGL</sequence>
<keyword evidence="1" id="KW-1133">Transmembrane helix</keyword>
<keyword evidence="1" id="KW-0812">Transmembrane</keyword>
<proteinExistence type="predicted"/>
<dbReference type="AlphaFoldDB" id="A0A9R1CR81"/>
<accession>A0A9R1CR81</accession>
<dbReference type="Proteomes" id="UP001139494">
    <property type="component" value="Unassembled WGS sequence"/>
</dbReference>
<name>A0A9R1CR81_9EURY</name>
<dbReference type="RefSeq" id="WP_256028180.1">
    <property type="nucleotide sequence ID" value="NZ_JAHLKM010000002.1"/>
</dbReference>
<feature type="transmembrane region" description="Helical" evidence="1">
    <location>
        <begin position="33"/>
        <end position="49"/>
    </location>
</feature>
<evidence type="ECO:0000313" key="3">
    <source>
        <dbReference type="Proteomes" id="UP001139494"/>
    </source>
</evidence>
<comment type="caution">
    <text evidence="2">The sequence shown here is derived from an EMBL/GenBank/DDBJ whole genome shotgun (WGS) entry which is preliminary data.</text>
</comment>
<feature type="transmembrane region" description="Helical" evidence="1">
    <location>
        <begin position="70"/>
        <end position="86"/>
    </location>
</feature>
<protein>
    <submittedName>
        <fullName evidence="2">Uncharacterized protein</fullName>
    </submittedName>
</protein>
<dbReference type="EMBL" id="JAHLKM010000002">
    <property type="protein sequence ID" value="MCQ4332256.1"/>
    <property type="molecule type" value="Genomic_DNA"/>
</dbReference>
<organism evidence="2 3">
    <name type="scientific">Natronomonas aquatica</name>
    <dbReference type="NCBI Taxonomy" id="2841590"/>
    <lineage>
        <taxon>Archaea</taxon>
        <taxon>Methanobacteriati</taxon>
        <taxon>Methanobacteriota</taxon>
        <taxon>Stenosarchaea group</taxon>
        <taxon>Halobacteria</taxon>
        <taxon>Halobacteriales</taxon>
        <taxon>Natronomonadaceae</taxon>
        <taxon>Natronomonas</taxon>
    </lineage>
</organism>
<feature type="transmembrane region" description="Helical" evidence="1">
    <location>
        <begin position="131"/>
        <end position="149"/>
    </location>
</feature>
<feature type="transmembrane region" description="Helical" evidence="1">
    <location>
        <begin position="106"/>
        <end position="124"/>
    </location>
</feature>
<keyword evidence="3" id="KW-1185">Reference proteome</keyword>
<feature type="transmembrane region" description="Helical" evidence="1">
    <location>
        <begin position="169"/>
        <end position="196"/>
    </location>
</feature>
<evidence type="ECO:0000313" key="2">
    <source>
        <dbReference type="EMBL" id="MCQ4332256.1"/>
    </source>
</evidence>
<gene>
    <name evidence="2" type="ORF">KM295_01885</name>
</gene>
<reference evidence="2" key="1">
    <citation type="journal article" date="2023" name="Front. Microbiol.">
        <title>Genomic-based phylogenetic and metabolic analyses of the genus Natronomonas, and description of Natronomonas aquatica sp. nov.</title>
        <authorList>
            <person name="Garcia-Roldan A."/>
            <person name="Duran-Viseras A."/>
            <person name="de la Haba R.R."/>
            <person name="Corral P."/>
            <person name="Sanchez-Porro C."/>
            <person name="Ventosa A."/>
        </authorList>
    </citation>
    <scope>NUCLEOTIDE SEQUENCE</scope>
    <source>
        <strain evidence="2">F2-12</strain>
    </source>
</reference>
<evidence type="ECO:0000256" key="1">
    <source>
        <dbReference type="SAM" id="Phobius"/>
    </source>
</evidence>
<keyword evidence="1" id="KW-0472">Membrane</keyword>